<protein>
    <recommendedName>
        <fullName evidence="4">Dirigent protein</fullName>
    </recommendedName>
</protein>
<dbReference type="AlphaFoldDB" id="A0A6P6X562"/>
<evidence type="ECO:0000256" key="4">
    <source>
        <dbReference type="RuleBase" id="RU363099"/>
    </source>
</evidence>
<keyword evidence="5" id="KW-0472">Membrane</keyword>
<sequence length="205" mass="22604">MVLNPNANYTHRPLTQKLFSVMVIAMPSLLSSASTPFLPLLALPILYWATTLRKRKPKETNLVFYVHDNFAGDDTSAMTVAGKDGPTTSILEFGTLAAVDDPVTEGPDPKSKKIGRAQGLYINSQLDGKGLYLVFSVIFTDGEYKGSTLEIQGADPFSVKEREFSIVSGTGFFRFVKGYGIMTTEFIDIPNLRAILKLDVTVRHY</sequence>
<comment type="subcellular location">
    <subcellularLocation>
        <location evidence="4">Secreted</location>
        <location evidence="4">Extracellular space</location>
        <location evidence="4">Apoplast</location>
    </subcellularLocation>
</comment>
<reference evidence="7" key="2">
    <citation type="submission" date="2025-08" db="UniProtKB">
        <authorList>
            <consortium name="RefSeq"/>
        </authorList>
    </citation>
    <scope>IDENTIFICATION</scope>
    <source>
        <tissue evidence="7">Leaves</tissue>
    </source>
</reference>
<evidence type="ECO:0000256" key="3">
    <source>
        <dbReference type="ARBA" id="ARBA00022525"/>
    </source>
</evidence>
<feature type="transmembrane region" description="Helical" evidence="5">
    <location>
        <begin position="20"/>
        <end position="49"/>
    </location>
</feature>
<keyword evidence="3 4" id="KW-0964">Secreted</keyword>
<evidence type="ECO:0000313" key="7">
    <source>
        <dbReference type="RefSeq" id="XP_027121007.2"/>
    </source>
</evidence>
<accession>A0A6P6X562</accession>
<dbReference type="GO" id="GO:0048046">
    <property type="term" value="C:apoplast"/>
    <property type="evidence" value="ECO:0007669"/>
    <property type="project" value="UniProtKB-SubCell"/>
</dbReference>
<keyword evidence="6" id="KW-1185">Reference proteome</keyword>
<dbReference type="RefSeq" id="XP_027121007.2">
    <property type="nucleotide sequence ID" value="XM_027265206.2"/>
</dbReference>
<dbReference type="GO" id="GO:0009699">
    <property type="term" value="P:phenylpropanoid biosynthetic process"/>
    <property type="evidence" value="ECO:0007669"/>
    <property type="project" value="UniProtKB-ARBA"/>
</dbReference>
<comment type="subunit">
    <text evidence="2 4">Homodimer.</text>
</comment>
<keyword evidence="5" id="KW-0812">Transmembrane</keyword>
<name>A0A6P6X562_COFAR</name>
<dbReference type="Proteomes" id="UP001652660">
    <property type="component" value="Chromosome 3c"/>
</dbReference>
<keyword evidence="5" id="KW-1133">Transmembrane helix</keyword>
<evidence type="ECO:0000256" key="2">
    <source>
        <dbReference type="ARBA" id="ARBA00011738"/>
    </source>
</evidence>
<dbReference type="GeneID" id="113738045"/>
<keyword evidence="4" id="KW-0052">Apoplast</keyword>
<dbReference type="Pfam" id="PF03018">
    <property type="entry name" value="Dirigent"/>
    <property type="match status" value="1"/>
</dbReference>
<dbReference type="Gene3D" id="2.40.480.10">
    <property type="entry name" value="Allene oxide cyclase-like"/>
    <property type="match status" value="1"/>
</dbReference>
<gene>
    <name evidence="7" type="primary">LOC113738045</name>
</gene>
<dbReference type="OrthoDB" id="1928589at2759"/>
<evidence type="ECO:0000256" key="5">
    <source>
        <dbReference type="SAM" id="Phobius"/>
    </source>
</evidence>
<organism evidence="6 7">
    <name type="scientific">Coffea arabica</name>
    <name type="common">Arabian coffee</name>
    <dbReference type="NCBI Taxonomy" id="13443"/>
    <lineage>
        <taxon>Eukaryota</taxon>
        <taxon>Viridiplantae</taxon>
        <taxon>Streptophyta</taxon>
        <taxon>Embryophyta</taxon>
        <taxon>Tracheophyta</taxon>
        <taxon>Spermatophyta</taxon>
        <taxon>Magnoliopsida</taxon>
        <taxon>eudicotyledons</taxon>
        <taxon>Gunneridae</taxon>
        <taxon>Pentapetalae</taxon>
        <taxon>asterids</taxon>
        <taxon>lamiids</taxon>
        <taxon>Gentianales</taxon>
        <taxon>Rubiaceae</taxon>
        <taxon>Ixoroideae</taxon>
        <taxon>Gardenieae complex</taxon>
        <taxon>Bertiereae - Coffeeae clade</taxon>
        <taxon>Coffeeae</taxon>
        <taxon>Coffea</taxon>
    </lineage>
</organism>
<dbReference type="PANTHER" id="PTHR21495">
    <property type="entry name" value="NUCLEOPORIN-RELATED"/>
    <property type="match status" value="1"/>
</dbReference>
<comment type="function">
    <text evidence="4">Dirigent proteins impart stereoselectivity on the phenoxy radical-coupling reaction, yielding optically active lignans from two molecules of coniferyl alcohol in the biosynthesis of lignans, flavonolignans, and alkaloids and thus plays a central role in plant secondary metabolism.</text>
</comment>
<evidence type="ECO:0000313" key="6">
    <source>
        <dbReference type="Proteomes" id="UP001652660"/>
    </source>
</evidence>
<reference evidence="6" key="1">
    <citation type="journal article" date="2025" name="Foods">
        <title>Unveiling the Microbial Signatures of Arabica Coffee Cherries: Insights into Ripeness Specific Diversity, Functional Traits, and Implications for Quality and Safety.</title>
        <authorList>
            <consortium name="RefSeq"/>
            <person name="Tenea G.N."/>
            <person name="Cifuentes V."/>
            <person name="Reyes P."/>
            <person name="Cevallos-Vallejos M."/>
        </authorList>
    </citation>
    <scope>NUCLEOTIDE SEQUENCE [LARGE SCALE GENOMIC DNA]</scope>
</reference>
<proteinExistence type="inferred from homology"/>
<evidence type="ECO:0000256" key="1">
    <source>
        <dbReference type="ARBA" id="ARBA00010746"/>
    </source>
</evidence>
<comment type="similarity">
    <text evidence="1 4">Belongs to the plant dirigent protein family.</text>
</comment>
<dbReference type="InterPro" id="IPR004265">
    <property type="entry name" value="Dirigent"/>
</dbReference>
<dbReference type="InterPro" id="IPR044859">
    <property type="entry name" value="Allene_oxi_cyc_Dirigent"/>
</dbReference>